<feature type="coiled-coil region" evidence="1">
    <location>
        <begin position="208"/>
        <end position="235"/>
    </location>
</feature>
<keyword evidence="1" id="KW-0175">Coiled coil</keyword>
<dbReference type="InterPro" id="IPR007432">
    <property type="entry name" value="DUF480"/>
</dbReference>
<dbReference type="Pfam" id="PF04337">
    <property type="entry name" value="DUF480"/>
    <property type="match status" value="1"/>
</dbReference>
<sequence length="241" mass="26396">MDVDQESDAPKWKPLGTTERRVLGVLIEKAKTTPDNYPITLASLTAGCNQKSNRAPQMQLNDDDVDLSLDRLRSVGVAVEVQGSGRVPKYRHTAYDWFDVKGPEIAVLTELMLRGEQTVGELRTRASRMEPFQDLAALQPVLQMLLDKNLIVALTPPGRGQLFTHNLYPDADLAHLRKKITGDSSSPSPQPVAVASQPATPVPAAAAVAPANDELQSMRDEIARLSEEVAQLKQRLDILES</sequence>
<feature type="region of interest" description="Disordered" evidence="2">
    <location>
        <begin position="180"/>
        <end position="201"/>
    </location>
</feature>
<dbReference type="SUPFAM" id="SSF46785">
    <property type="entry name" value="Winged helix' DNA-binding domain"/>
    <property type="match status" value="2"/>
</dbReference>
<reference evidence="3 4" key="1">
    <citation type="submission" date="2019-02" db="EMBL/GenBank/DDBJ databases">
        <title>Deep-cultivation of Planctomycetes and their phenomic and genomic characterization uncovers novel biology.</title>
        <authorList>
            <person name="Wiegand S."/>
            <person name="Jogler M."/>
            <person name="Boedeker C."/>
            <person name="Pinto D."/>
            <person name="Vollmers J."/>
            <person name="Rivas-Marin E."/>
            <person name="Kohn T."/>
            <person name="Peeters S.H."/>
            <person name="Heuer A."/>
            <person name="Rast P."/>
            <person name="Oberbeckmann S."/>
            <person name="Bunk B."/>
            <person name="Jeske O."/>
            <person name="Meyerdierks A."/>
            <person name="Storesund J.E."/>
            <person name="Kallscheuer N."/>
            <person name="Luecker S."/>
            <person name="Lage O.M."/>
            <person name="Pohl T."/>
            <person name="Merkel B.J."/>
            <person name="Hornburger P."/>
            <person name="Mueller R.-W."/>
            <person name="Bruemmer F."/>
            <person name="Labrenz M."/>
            <person name="Spormann A.M."/>
            <person name="Op den Camp H."/>
            <person name="Overmann J."/>
            <person name="Amann R."/>
            <person name="Jetten M.S.M."/>
            <person name="Mascher T."/>
            <person name="Medema M.H."/>
            <person name="Devos D.P."/>
            <person name="Kaster A.-K."/>
            <person name="Ovreas L."/>
            <person name="Rohde M."/>
            <person name="Galperin M.Y."/>
            <person name="Jogler C."/>
        </authorList>
    </citation>
    <scope>NUCLEOTIDE SEQUENCE [LARGE SCALE GENOMIC DNA]</scope>
    <source>
        <strain evidence="3 4">EC9</strain>
    </source>
</reference>
<evidence type="ECO:0000313" key="3">
    <source>
        <dbReference type="EMBL" id="QDS90433.1"/>
    </source>
</evidence>
<dbReference type="InterPro" id="IPR036388">
    <property type="entry name" value="WH-like_DNA-bd_sf"/>
</dbReference>
<dbReference type="OrthoDB" id="9784785at2"/>
<dbReference type="EMBL" id="CP036261">
    <property type="protein sequence ID" value="QDS90433.1"/>
    <property type="molecule type" value="Genomic_DNA"/>
</dbReference>
<name>A0A517M6F4_9BACT</name>
<dbReference type="Gene3D" id="1.10.10.10">
    <property type="entry name" value="Winged helix-like DNA-binding domain superfamily/Winged helix DNA-binding domain"/>
    <property type="match status" value="2"/>
</dbReference>
<feature type="compositionally biased region" description="Low complexity" evidence="2">
    <location>
        <begin position="184"/>
        <end position="201"/>
    </location>
</feature>
<keyword evidence="4" id="KW-1185">Reference proteome</keyword>
<accession>A0A517M6F4</accession>
<dbReference type="RefSeq" id="WP_145348246.1">
    <property type="nucleotide sequence ID" value="NZ_CP036261.1"/>
</dbReference>
<dbReference type="PANTHER" id="PTHR38768">
    <property type="entry name" value="UPF0502 PROTEIN YCEH"/>
    <property type="match status" value="1"/>
</dbReference>
<dbReference type="PANTHER" id="PTHR38768:SF1">
    <property type="entry name" value="UPF0502 PROTEIN YCEH"/>
    <property type="match status" value="1"/>
</dbReference>
<dbReference type="AlphaFoldDB" id="A0A517M6F4"/>
<dbReference type="InterPro" id="IPR036390">
    <property type="entry name" value="WH_DNA-bd_sf"/>
</dbReference>
<proteinExistence type="predicted"/>
<evidence type="ECO:0000256" key="1">
    <source>
        <dbReference type="SAM" id="Coils"/>
    </source>
</evidence>
<evidence type="ECO:0008006" key="5">
    <source>
        <dbReference type="Google" id="ProtNLM"/>
    </source>
</evidence>
<dbReference type="Proteomes" id="UP000319557">
    <property type="component" value="Chromosome"/>
</dbReference>
<evidence type="ECO:0000256" key="2">
    <source>
        <dbReference type="SAM" id="MobiDB-lite"/>
    </source>
</evidence>
<gene>
    <name evidence="3" type="ORF">EC9_46410</name>
</gene>
<dbReference type="KEGG" id="ruv:EC9_46410"/>
<protein>
    <recommendedName>
        <fullName evidence="5">DUF480 domain-containing protein</fullName>
    </recommendedName>
</protein>
<organism evidence="3 4">
    <name type="scientific">Rosistilla ulvae</name>
    <dbReference type="NCBI Taxonomy" id="1930277"/>
    <lineage>
        <taxon>Bacteria</taxon>
        <taxon>Pseudomonadati</taxon>
        <taxon>Planctomycetota</taxon>
        <taxon>Planctomycetia</taxon>
        <taxon>Pirellulales</taxon>
        <taxon>Pirellulaceae</taxon>
        <taxon>Rosistilla</taxon>
    </lineage>
</organism>
<evidence type="ECO:0000313" key="4">
    <source>
        <dbReference type="Proteomes" id="UP000319557"/>
    </source>
</evidence>